<dbReference type="AlphaFoldDB" id="A0A6A7C7W6"/>
<name>A0A6A7C7W6_9PEZI</name>
<evidence type="ECO:0000313" key="3">
    <source>
        <dbReference type="Proteomes" id="UP000799421"/>
    </source>
</evidence>
<keyword evidence="3" id="KW-1185">Reference proteome</keyword>
<dbReference type="OrthoDB" id="5396786at2759"/>
<organism evidence="2 3">
    <name type="scientific">Piedraia hortae CBS 480.64</name>
    <dbReference type="NCBI Taxonomy" id="1314780"/>
    <lineage>
        <taxon>Eukaryota</taxon>
        <taxon>Fungi</taxon>
        <taxon>Dikarya</taxon>
        <taxon>Ascomycota</taxon>
        <taxon>Pezizomycotina</taxon>
        <taxon>Dothideomycetes</taxon>
        <taxon>Dothideomycetidae</taxon>
        <taxon>Capnodiales</taxon>
        <taxon>Piedraiaceae</taxon>
        <taxon>Piedraia</taxon>
    </lineage>
</organism>
<dbReference type="PANTHER" id="PTHR28020">
    <property type="entry name" value="YAP1-BINDING PROTEIN 1-RELATED"/>
    <property type="match status" value="1"/>
</dbReference>
<evidence type="ECO:0000313" key="2">
    <source>
        <dbReference type="EMBL" id="KAF2863159.1"/>
    </source>
</evidence>
<sequence length="587" mass="65406">MDKESPLVKALPPESDYLTYLTVVEYNLTRDNLPTLHAVLQDEKLTINIGWDLVYLLVPLLPDSEQCLQDVSRLGNPREVIIKVTEALKEIEYDEDTTDELPLSVVQFNTLVAMLAILHSRIKTKYPSQFFSTSLQAILASFAQATNHKEEMVLAIVKAIKSIAGVQRPALPNRKSSAMVMQSQFKSSAATDPEDTTAGAETSPAEKAMQTRLAQAFITHVLEEYLTELPESEVPGLAWCSRLMEETHPERTIPGRPTLTELFQQEKDLHRRIDAVGQLVTLSQDLQIPNSELLSASTSPETTTDIQSPDPPTSADEIPLSHTGSMLLYSARQISSILYTKPRLTPIEPQFLIFPHHHEILKTRLREIPGREVPPILDAALSLGLTSLLNDQIGSPTSDENFTSYLLTISQIASNCPSGNLRTHAHYIASNVLRSHGDESVRLEFIREILMSKCENLRPVAVGWVKTEILDPHPGGIFSSPYILETLSVALFPPLGEISLPLRQVVNVFEARQGTYLATLNLLIFLLEAEEVRERLGVVEFCAGEGVTGYLEGLEKLIERVEDVEDLDNERELLSITVRRVRELIGE</sequence>
<dbReference type="GO" id="GO:0034599">
    <property type="term" value="P:cellular response to oxidative stress"/>
    <property type="evidence" value="ECO:0007669"/>
    <property type="project" value="InterPro"/>
</dbReference>
<dbReference type="InterPro" id="IPR013877">
    <property type="entry name" value="YAP-bd/ALF4/Glomulin"/>
</dbReference>
<feature type="region of interest" description="Disordered" evidence="1">
    <location>
        <begin position="184"/>
        <end position="205"/>
    </location>
</feature>
<dbReference type="Pfam" id="PF08568">
    <property type="entry name" value="Kinetochor_Ybp2"/>
    <property type="match status" value="1"/>
</dbReference>
<protein>
    <submittedName>
        <fullName evidence="2">DUF1760-domain-containing protein</fullName>
    </submittedName>
</protein>
<dbReference type="GO" id="GO:0005737">
    <property type="term" value="C:cytoplasm"/>
    <property type="evidence" value="ECO:0007669"/>
    <property type="project" value="TreeGrafter"/>
</dbReference>
<evidence type="ECO:0000256" key="1">
    <source>
        <dbReference type="SAM" id="MobiDB-lite"/>
    </source>
</evidence>
<gene>
    <name evidence="2" type="ORF">K470DRAFT_255282</name>
</gene>
<dbReference type="InterPro" id="IPR040347">
    <property type="entry name" value="YBP1/2"/>
</dbReference>
<dbReference type="Proteomes" id="UP000799421">
    <property type="component" value="Unassembled WGS sequence"/>
</dbReference>
<dbReference type="EMBL" id="MU005962">
    <property type="protein sequence ID" value="KAF2863159.1"/>
    <property type="molecule type" value="Genomic_DNA"/>
</dbReference>
<feature type="region of interest" description="Disordered" evidence="1">
    <location>
        <begin position="293"/>
        <end position="315"/>
    </location>
</feature>
<proteinExistence type="predicted"/>
<dbReference type="PANTHER" id="PTHR28020:SF1">
    <property type="entry name" value="YAP1-BINDING PROTEIN 1-RELATED"/>
    <property type="match status" value="1"/>
</dbReference>
<accession>A0A6A7C7W6</accession>
<feature type="compositionally biased region" description="Polar residues" evidence="1">
    <location>
        <begin position="293"/>
        <end position="307"/>
    </location>
</feature>
<reference evidence="2" key="1">
    <citation type="journal article" date="2020" name="Stud. Mycol.">
        <title>101 Dothideomycetes genomes: a test case for predicting lifestyles and emergence of pathogens.</title>
        <authorList>
            <person name="Haridas S."/>
            <person name="Albert R."/>
            <person name="Binder M."/>
            <person name="Bloem J."/>
            <person name="Labutti K."/>
            <person name="Salamov A."/>
            <person name="Andreopoulos B."/>
            <person name="Baker S."/>
            <person name="Barry K."/>
            <person name="Bills G."/>
            <person name="Bluhm B."/>
            <person name="Cannon C."/>
            <person name="Castanera R."/>
            <person name="Culley D."/>
            <person name="Daum C."/>
            <person name="Ezra D."/>
            <person name="Gonzalez J."/>
            <person name="Henrissat B."/>
            <person name="Kuo A."/>
            <person name="Liang C."/>
            <person name="Lipzen A."/>
            <person name="Lutzoni F."/>
            <person name="Magnuson J."/>
            <person name="Mondo S."/>
            <person name="Nolan M."/>
            <person name="Ohm R."/>
            <person name="Pangilinan J."/>
            <person name="Park H.-J."/>
            <person name="Ramirez L."/>
            <person name="Alfaro M."/>
            <person name="Sun H."/>
            <person name="Tritt A."/>
            <person name="Yoshinaga Y."/>
            <person name="Zwiers L.-H."/>
            <person name="Turgeon B."/>
            <person name="Goodwin S."/>
            <person name="Spatafora J."/>
            <person name="Crous P."/>
            <person name="Grigoriev I."/>
        </authorList>
    </citation>
    <scope>NUCLEOTIDE SEQUENCE</scope>
    <source>
        <strain evidence="2">CBS 480.64</strain>
    </source>
</reference>